<sequence>MTTANTKNYYESIDNFRCNEYEFKKTAMEFCEALKVVGIHTLPFHSSYDLHFSKRSKKDQKKILAYLDISLSVLNECIMSGEDAFDNRVLLWRVFKKIGGAPQDDLFDKIGDDDLVEIYFPDHTPLFRNLKFYREFSYTVDEALCQTWYQFCRRDLVVTLKTMRFALNFMKDSRHTKAWTIPPHYVDERGTAMEYRALMIQKYLSGIHSGGELKAIISTSDVTIVGAKRKLF</sequence>
<evidence type="ECO:0000313" key="1">
    <source>
        <dbReference type="EMBL" id="MEA9358299.1"/>
    </source>
</evidence>
<organism evidence="1 2">
    <name type="scientific">Bacteriovorax antarcticus</name>
    <dbReference type="NCBI Taxonomy" id="3088717"/>
    <lineage>
        <taxon>Bacteria</taxon>
        <taxon>Pseudomonadati</taxon>
        <taxon>Bdellovibrionota</taxon>
        <taxon>Bacteriovoracia</taxon>
        <taxon>Bacteriovoracales</taxon>
        <taxon>Bacteriovoracaceae</taxon>
        <taxon>Bacteriovorax</taxon>
    </lineage>
</organism>
<name>A0ABU5VYZ4_9BACT</name>
<accession>A0ABU5VYZ4</accession>
<dbReference type="RefSeq" id="WP_323578638.1">
    <property type="nucleotide sequence ID" value="NZ_JAYGJQ010000003.1"/>
</dbReference>
<keyword evidence="2" id="KW-1185">Reference proteome</keyword>
<reference evidence="1 2" key="1">
    <citation type="submission" date="2023-11" db="EMBL/GenBank/DDBJ databases">
        <title>A Novel Polar Bacteriovorax (B. antarcticus) Isolated from the Biocrust in Antarctica.</title>
        <authorList>
            <person name="Mun W."/>
            <person name="Choi S.Y."/>
            <person name="Mitchell R.J."/>
        </authorList>
    </citation>
    <scope>NUCLEOTIDE SEQUENCE [LARGE SCALE GENOMIC DNA]</scope>
    <source>
        <strain evidence="1 2">PP10</strain>
    </source>
</reference>
<dbReference type="EMBL" id="JAYGJQ010000003">
    <property type="protein sequence ID" value="MEA9358299.1"/>
    <property type="molecule type" value="Genomic_DNA"/>
</dbReference>
<proteinExistence type="predicted"/>
<evidence type="ECO:0000313" key="2">
    <source>
        <dbReference type="Proteomes" id="UP001302274"/>
    </source>
</evidence>
<dbReference type="Proteomes" id="UP001302274">
    <property type="component" value="Unassembled WGS sequence"/>
</dbReference>
<protein>
    <submittedName>
        <fullName evidence="1">Uncharacterized protein</fullName>
    </submittedName>
</protein>
<gene>
    <name evidence="1" type="ORF">SHI21_18835</name>
</gene>
<comment type="caution">
    <text evidence="1">The sequence shown here is derived from an EMBL/GenBank/DDBJ whole genome shotgun (WGS) entry which is preliminary data.</text>
</comment>